<protein>
    <recommendedName>
        <fullName evidence="3">DUF1302 domain-containing protein</fullName>
    </recommendedName>
</protein>
<dbReference type="EMBL" id="BKCL01000004">
    <property type="protein sequence ID" value="GEQ97934.1"/>
    <property type="molecule type" value="Genomic_DNA"/>
</dbReference>
<dbReference type="AlphaFoldDB" id="A0A5A7MQN2"/>
<dbReference type="RefSeq" id="WP_210431622.1">
    <property type="nucleotide sequence ID" value="NZ_BKCL01000004.1"/>
</dbReference>
<sequence>MAIGDTPFSLIGSIGWEDGAFGDDKVDWSLGLSASWKSLDFSASYIDTSKTGDLLDATVVFSVGVSF</sequence>
<accession>A0A5A7MQN2</accession>
<dbReference type="InterPro" id="IPR010239">
    <property type="entry name" value="CHP02001"/>
</dbReference>
<name>A0A5A7MQN2_9PROT</name>
<evidence type="ECO:0008006" key="3">
    <source>
        <dbReference type="Google" id="ProtNLM"/>
    </source>
</evidence>
<evidence type="ECO:0000313" key="2">
    <source>
        <dbReference type="Proteomes" id="UP000322084"/>
    </source>
</evidence>
<dbReference type="Proteomes" id="UP000322084">
    <property type="component" value="Unassembled WGS sequence"/>
</dbReference>
<reference evidence="1 2" key="1">
    <citation type="submission" date="2019-09" db="EMBL/GenBank/DDBJ databases">
        <title>NBRP : Genome information of microbial organism related human and environment.</title>
        <authorList>
            <person name="Hattori M."/>
            <person name="Oshima K."/>
            <person name="Inaba H."/>
            <person name="Suda W."/>
            <person name="Sakamoto M."/>
            <person name="Iino T."/>
            <person name="Kitahara M."/>
            <person name="Oshida Y."/>
            <person name="Iida T."/>
            <person name="Kudo T."/>
            <person name="Itoh T."/>
            <person name="Ohkuma M."/>
        </authorList>
    </citation>
    <scope>NUCLEOTIDE SEQUENCE [LARGE SCALE GENOMIC DNA]</scope>
    <source>
        <strain evidence="1 2">Hi-2</strain>
    </source>
</reference>
<organism evidence="1 2">
    <name type="scientific">Iodidimonas gelatinilytica</name>
    <dbReference type="NCBI Taxonomy" id="1236966"/>
    <lineage>
        <taxon>Bacteria</taxon>
        <taxon>Pseudomonadati</taxon>
        <taxon>Pseudomonadota</taxon>
        <taxon>Alphaproteobacteria</taxon>
        <taxon>Iodidimonadales</taxon>
        <taxon>Iodidimonadaceae</taxon>
        <taxon>Iodidimonas</taxon>
    </lineage>
</organism>
<dbReference type="Pfam" id="PF09694">
    <property type="entry name" value="Gcw_chp"/>
    <property type="match status" value="1"/>
</dbReference>
<proteinExistence type="predicted"/>
<gene>
    <name evidence="1" type="ORF">JCM17844_15710</name>
</gene>
<evidence type="ECO:0000313" key="1">
    <source>
        <dbReference type="EMBL" id="GEQ97934.1"/>
    </source>
</evidence>
<comment type="caution">
    <text evidence="1">The sequence shown here is derived from an EMBL/GenBank/DDBJ whole genome shotgun (WGS) entry which is preliminary data.</text>
</comment>